<gene>
    <name evidence="7" type="ORF">K435DRAFT_811406</name>
</gene>
<keyword evidence="5 6" id="KW-0472">Membrane</keyword>
<proteinExistence type="inferred from homology"/>
<keyword evidence="4 6" id="KW-1133">Transmembrane helix</keyword>
<evidence type="ECO:0000256" key="1">
    <source>
        <dbReference type="ARBA" id="ARBA00004127"/>
    </source>
</evidence>
<keyword evidence="8" id="KW-1185">Reference proteome</keyword>
<dbReference type="Proteomes" id="UP000297245">
    <property type="component" value="Unassembled WGS sequence"/>
</dbReference>
<dbReference type="InterPro" id="IPR008217">
    <property type="entry name" value="Ccc1_fam"/>
</dbReference>
<organism evidence="7 8">
    <name type="scientific">Dendrothele bispora (strain CBS 962.96)</name>
    <dbReference type="NCBI Taxonomy" id="1314807"/>
    <lineage>
        <taxon>Eukaryota</taxon>
        <taxon>Fungi</taxon>
        <taxon>Dikarya</taxon>
        <taxon>Basidiomycota</taxon>
        <taxon>Agaricomycotina</taxon>
        <taxon>Agaricomycetes</taxon>
        <taxon>Agaricomycetidae</taxon>
        <taxon>Agaricales</taxon>
        <taxon>Agaricales incertae sedis</taxon>
        <taxon>Dendrothele</taxon>
    </lineage>
</organism>
<dbReference type="EMBL" id="ML180164">
    <property type="protein sequence ID" value="THU78612.1"/>
    <property type="molecule type" value="Genomic_DNA"/>
</dbReference>
<evidence type="ECO:0000256" key="5">
    <source>
        <dbReference type="ARBA" id="ARBA00023136"/>
    </source>
</evidence>
<evidence type="ECO:0000256" key="4">
    <source>
        <dbReference type="ARBA" id="ARBA00022989"/>
    </source>
</evidence>
<feature type="transmembrane region" description="Helical" evidence="6">
    <location>
        <begin position="126"/>
        <end position="148"/>
    </location>
</feature>
<evidence type="ECO:0000256" key="2">
    <source>
        <dbReference type="ARBA" id="ARBA00007049"/>
    </source>
</evidence>
<dbReference type="OrthoDB" id="73465at2759"/>
<keyword evidence="3 6" id="KW-0812">Transmembrane</keyword>
<dbReference type="GO" id="GO:0005384">
    <property type="term" value="F:manganese ion transmembrane transporter activity"/>
    <property type="evidence" value="ECO:0007669"/>
    <property type="project" value="InterPro"/>
</dbReference>
<reference evidence="7 8" key="1">
    <citation type="journal article" date="2019" name="Nat. Ecol. Evol.">
        <title>Megaphylogeny resolves global patterns of mushroom evolution.</title>
        <authorList>
            <person name="Varga T."/>
            <person name="Krizsan K."/>
            <person name="Foldi C."/>
            <person name="Dima B."/>
            <person name="Sanchez-Garcia M."/>
            <person name="Sanchez-Ramirez S."/>
            <person name="Szollosi G.J."/>
            <person name="Szarkandi J.G."/>
            <person name="Papp V."/>
            <person name="Albert L."/>
            <person name="Andreopoulos W."/>
            <person name="Angelini C."/>
            <person name="Antonin V."/>
            <person name="Barry K.W."/>
            <person name="Bougher N.L."/>
            <person name="Buchanan P."/>
            <person name="Buyck B."/>
            <person name="Bense V."/>
            <person name="Catcheside P."/>
            <person name="Chovatia M."/>
            <person name="Cooper J."/>
            <person name="Damon W."/>
            <person name="Desjardin D."/>
            <person name="Finy P."/>
            <person name="Geml J."/>
            <person name="Haridas S."/>
            <person name="Hughes K."/>
            <person name="Justo A."/>
            <person name="Karasinski D."/>
            <person name="Kautmanova I."/>
            <person name="Kiss B."/>
            <person name="Kocsube S."/>
            <person name="Kotiranta H."/>
            <person name="LaButti K.M."/>
            <person name="Lechner B.E."/>
            <person name="Liimatainen K."/>
            <person name="Lipzen A."/>
            <person name="Lukacs Z."/>
            <person name="Mihaltcheva S."/>
            <person name="Morgado L.N."/>
            <person name="Niskanen T."/>
            <person name="Noordeloos M.E."/>
            <person name="Ohm R.A."/>
            <person name="Ortiz-Santana B."/>
            <person name="Ovrebo C."/>
            <person name="Racz N."/>
            <person name="Riley R."/>
            <person name="Savchenko A."/>
            <person name="Shiryaev A."/>
            <person name="Soop K."/>
            <person name="Spirin V."/>
            <person name="Szebenyi C."/>
            <person name="Tomsovsky M."/>
            <person name="Tulloss R.E."/>
            <person name="Uehling J."/>
            <person name="Grigoriev I.V."/>
            <person name="Vagvolgyi C."/>
            <person name="Papp T."/>
            <person name="Martin F.M."/>
            <person name="Miettinen O."/>
            <person name="Hibbett D.S."/>
            <person name="Nagy L.G."/>
        </authorList>
    </citation>
    <scope>NUCLEOTIDE SEQUENCE [LARGE SCALE GENOMIC DNA]</scope>
    <source>
        <strain evidence="7 8">CBS 962.96</strain>
    </source>
</reference>
<dbReference type="GO" id="GO:0012505">
    <property type="term" value="C:endomembrane system"/>
    <property type="evidence" value="ECO:0007669"/>
    <property type="project" value="UniProtKB-SubCell"/>
</dbReference>
<evidence type="ECO:0000256" key="3">
    <source>
        <dbReference type="ARBA" id="ARBA00022692"/>
    </source>
</evidence>
<comment type="subcellular location">
    <subcellularLocation>
        <location evidence="1">Endomembrane system</location>
        <topology evidence="1">Multi-pass membrane protein</topology>
    </subcellularLocation>
</comment>
<evidence type="ECO:0000313" key="7">
    <source>
        <dbReference type="EMBL" id="THU78612.1"/>
    </source>
</evidence>
<sequence length="189" mass="20413">MRGREVLGPIGVDKSTCRVVVKSLRESGGEEEASPESRMNDIETGSLRWKKDCLTAFLLKFGQGMEEVPTRRLYIFAFTIGMGCLIGGLIPLIPYFFIPHTQIALIDLCSSIVTGVTGASSLAYGIVWGAVGMSLVGGIAAGVAFGIVRALEGEQLLPILSPHVPPWSLHAAFCQPKRYMIKDFTQALI</sequence>
<accession>A0A4S8KS59</accession>
<comment type="similarity">
    <text evidence="2">Belongs to the CCC1 family.</text>
</comment>
<dbReference type="GO" id="GO:0030026">
    <property type="term" value="P:intracellular manganese ion homeostasis"/>
    <property type="evidence" value="ECO:0007669"/>
    <property type="project" value="InterPro"/>
</dbReference>
<dbReference type="Pfam" id="PF01988">
    <property type="entry name" value="VIT1"/>
    <property type="match status" value="1"/>
</dbReference>
<name>A0A4S8KS59_DENBC</name>
<evidence type="ECO:0000256" key="6">
    <source>
        <dbReference type="SAM" id="Phobius"/>
    </source>
</evidence>
<evidence type="ECO:0000313" key="8">
    <source>
        <dbReference type="Proteomes" id="UP000297245"/>
    </source>
</evidence>
<protein>
    <submittedName>
        <fullName evidence="7">Uncharacterized protein</fullName>
    </submittedName>
</protein>
<dbReference type="AlphaFoldDB" id="A0A4S8KS59"/>
<feature type="transmembrane region" description="Helical" evidence="6">
    <location>
        <begin position="73"/>
        <end position="98"/>
    </location>
</feature>